<reference evidence="8 9" key="1">
    <citation type="submission" date="2018-10" db="EMBL/GenBank/DDBJ databases">
        <authorList>
            <person name="Peiro R."/>
            <person name="Begona"/>
            <person name="Cbmso G."/>
            <person name="Lopez M."/>
            <person name="Gonzalez S."/>
            <person name="Sacristan E."/>
            <person name="Castillo E."/>
        </authorList>
    </citation>
    <scope>NUCLEOTIDE SEQUENCE [LARGE SCALE GENOMIC DNA]</scope>
    <source>
        <strain evidence="8">TTHNAR1</strain>
    </source>
</reference>
<evidence type="ECO:0000256" key="4">
    <source>
        <dbReference type="ARBA" id="ARBA00023125"/>
    </source>
</evidence>
<dbReference type="GO" id="GO:0000976">
    <property type="term" value="F:transcription cis-regulatory region binding"/>
    <property type="evidence" value="ECO:0007669"/>
    <property type="project" value="TreeGrafter"/>
</dbReference>
<dbReference type="Gene3D" id="3.40.50.2300">
    <property type="match status" value="1"/>
</dbReference>
<feature type="domain" description="Response regulatory" evidence="7">
    <location>
        <begin position="3"/>
        <end position="117"/>
    </location>
</feature>
<dbReference type="PANTHER" id="PTHR48111">
    <property type="entry name" value="REGULATOR OF RPOS"/>
    <property type="match status" value="1"/>
</dbReference>
<evidence type="ECO:0000256" key="6">
    <source>
        <dbReference type="PROSITE-ProRule" id="PRU00169"/>
    </source>
</evidence>
<sequence>MARILVVEDDPAVAQVLELALKRAGHQVFLAQDFPLGRKALAEPWDAVVLDLNLPGGFGLDLLRYLRQTLKRNTPALVLSGLKQERNVLEALRLGAQDYLTKPFSPQELLLRLERYVAAR</sequence>
<dbReference type="GO" id="GO:0006355">
    <property type="term" value="P:regulation of DNA-templated transcription"/>
    <property type="evidence" value="ECO:0007669"/>
    <property type="project" value="TreeGrafter"/>
</dbReference>
<evidence type="ECO:0000256" key="3">
    <source>
        <dbReference type="ARBA" id="ARBA00023015"/>
    </source>
</evidence>
<dbReference type="PANTHER" id="PTHR48111:SF1">
    <property type="entry name" value="TWO-COMPONENT RESPONSE REGULATOR ORR33"/>
    <property type="match status" value="1"/>
</dbReference>
<keyword evidence="3" id="KW-0805">Transcription regulation</keyword>
<dbReference type="EMBL" id="LR027517">
    <property type="protein sequence ID" value="VCU53758.1"/>
    <property type="molecule type" value="Genomic_DNA"/>
</dbReference>
<dbReference type="GO" id="GO:0000156">
    <property type="term" value="F:phosphorelay response regulator activity"/>
    <property type="evidence" value="ECO:0007669"/>
    <property type="project" value="TreeGrafter"/>
</dbReference>
<dbReference type="GO" id="GO:0032993">
    <property type="term" value="C:protein-DNA complex"/>
    <property type="evidence" value="ECO:0007669"/>
    <property type="project" value="TreeGrafter"/>
</dbReference>
<dbReference type="GO" id="GO:0005829">
    <property type="term" value="C:cytosol"/>
    <property type="evidence" value="ECO:0007669"/>
    <property type="project" value="TreeGrafter"/>
</dbReference>
<organism evidence="8 9">
    <name type="scientific">Thermus thermophilus</name>
    <dbReference type="NCBI Taxonomy" id="274"/>
    <lineage>
        <taxon>Bacteria</taxon>
        <taxon>Thermotogati</taxon>
        <taxon>Deinococcota</taxon>
        <taxon>Deinococci</taxon>
        <taxon>Thermales</taxon>
        <taxon>Thermaceae</taxon>
        <taxon>Thermus</taxon>
    </lineage>
</organism>
<gene>
    <name evidence="8" type="primary">phoB</name>
    <name evidence="8" type="ORF">TTHN1_01542</name>
</gene>
<keyword evidence="2" id="KW-0902">Two-component regulatory system</keyword>
<name>A0A3P4ATM6_THETH</name>
<dbReference type="SUPFAM" id="SSF52172">
    <property type="entry name" value="CheY-like"/>
    <property type="match status" value="1"/>
</dbReference>
<evidence type="ECO:0000313" key="9">
    <source>
        <dbReference type="Proteomes" id="UP000279841"/>
    </source>
</evidence>
<feature type="modified residue" description="4-aspartylphosphate" evidence="6">
    <location>
        <position position="51"/>
    </location>
</feature>
<dbReference type="PROSITE" id="PS50110">
    <property type="entry name" value="RESPONSE_REGULATORY"/>
    <property type="match status" value="1"/>
</dbReference>
<evidence type="ECO:0000256" key="5">
    <source>
        <dbReference type="ARBA" id="ARBA00023163"/>
    </source>
</evidence>
<dbReference type="InterPro" id="IPR011006">
    <property type="entry name" value="CheY-like_superfamily"/>
</dbReference>
<dbReference type="AlphaFoldDB" id="A0A3P4ATM6"/>
<dbReference type="Proteomes" id="UP000279841">
    <property type="component" value="Chromosome"/>
</dbReference>
<dbReference type="RefSeq" id="WP_124105025.1">
    <property type="nucleotide sequence ID" value="NZ_LR027517.1"/>
</dbReference>
<proteinExistence type="predicted"/>
<dbReference type="SMART" id="SM00448">
    <property type="entry name" value="REC"/>
    <property type="match status" value="1"/>
</dbReference>
<evidence type="ECO:0000313" key="8">
    <source>
        <dbReference type="EMBL" id="VCU53758.1"/>
    </source>
</evidence>
<keyword evidence="5" id="KW-0804">Transcription</keyword>
<dbReference type="Pfam" id="PF00072">
    <property type="entry name" value="Response_reg"/>
    <property type="match status" value="1"/>
</dbReference>
<evidence type="ECO:0000256" key="1">
    <source>
        <dbReference type="ARBA" id="ARBA00022553"/>
    </source>
</evidence>
<keyword evidence="1 6" id="KW-0597">Phosphoprotein</keyword>
<dbReference type="InterPro" id="IPR039420">
    <property type="entry name" value="WalR-like"/>
</dbReference>
<protein>
    <submittedName>
        <fullName evidence="8">Phosphate regulon transcriptional regulatory protein PhoB</fullName>
    </submittedName>
</protein>
<evidence type="ECO:0000256" key="2">
    <source>
        <dbReference type="ARBA" id="ARBA00023012"/>
    </source>
</evidence>
<accession>A0A3P4ATM6</accession>
<dbReference type="InterPro" id="IPR001789">
    <property type="entry name" value="Sig_transdc_resp-reg_receiver"/>
</dbReference>
<keyword evidence="4" id="KW-0238">DNA-binding</keyword>
<evidence type="ECO:0000259" key="7">
    <source>
        <dbReference type="PROSITE" id="PS50110"/>
    </source>
</evidence>